<feature type="compositionally biased region" description="Low complexity" evidence="1">
    <location>
        <begin position="31"/>
        <end position="46"/>
    </location>
</feature>
<evidence type="ECO:0000256" key="1">
    <source>
        <dbReference type="SAM" id="MobiDB-lite"/>
    </source>
</evidence>
<comment type="caution">
    <text evidence="2">The sequence shown here is derived from an EMBL/GenBank/DDBJ whole genome shotgun (WGS) entry which is preliminary data.</text>
</comment>
<reference evidence="2" key="1">
    <citation type="journal article" date="2014" name="Int. J. Syst. Evol. Microbiol.">
        <title>Complete genome sequence of Corynebacterium casei LMG S-19264T (=DSM 44701T), isolated from a smear-ripened cheese.</title>
        <authorList>
            <consortium name="US DOE Joint Genome Institute (JGI-PGF)"/>
            <person name="Walter F."/>
            <person name="Albersmeier A."/>
            <person name="Kalinowski J."/>
            <person name="Ruckert C."/>
        </authorList>
    </citation>
    <scope>NUCLEOTIDE SEQUENCE</scope>
    <source>
        <strain evidence="2">CGMCC 1.15725</strain>
    </source>
</reference>
<feature type="region of interest" description="Disordered" evidence="1">
    <location>
        <begin position="28"/>
        <end position="59"/>
    </location>
</feature>
<evidence type="ECO:0000313" key="2">
    <source>
        <dbReference type="EMBL" id="GGF33264.1"/>
    </source>
</evidence>
<evidence type="ECO:0000313" key="3">
    <source>
        <dbReference type="Proteomes" id="UP000646365"/>
    </source>
</evidence>
<gene>
    <name evidence="2" type="ORF">GCM10011611_44320</name>
</gene>
<dbReference type="AlphaFoldDB" id="A0A8J2YYP3"/>
<proteinExistence type="predicted"/>
<keyword evidence="3" id="KW-1185">Reference proteome</keyword>
<organism evidence="2 3">
    <name type="scientific">Aliidongia dinghuensis</name>
    <dbReference type="NCBI Taxonomy" id="1867774"/>
    <lineage>
        <taxon>Bacteria</taxon>
        <taxon>Pseudomonadati</taxon>
        <taxon>Pseudomonadota</taxon>
        <taxon>Alphaproteobacteria</taxon>
        <taxon>Rhodospirillales</taxon>
        <taxon>Dongiaceae</taxon>
        <taxon>Aliidongia</taxon>
    </lineage>
</organism>
<dbReference type="RefSeq" id="WP_189049865.1">
    <property type="nucleotide sequence ID" value="NZ_BMJQ01000012.1"/>
</dbReference>
<sequence>MIAIWIVIALFAAGDATSDAVTNAPRDEAGKAAVAATAGTPATTAPLDQQAAKSREPAP</sequence>
<reference evidence="2" key="2">
    <citation type="submission" date="2020-09" db="EMBL/GenBank/DDBJ databases">
        <authorList>
            <person name="Sun Q."/>
            <person name="Zhou Y."/>
        </authorList>
    </citation>
    <scope>NUCLEOTIDE SEQUENCE</scope>
    <source>
        <strain evidence="2">CGMCC 1.15725</strain>
    </source>
</reference>
<name>A0A8J2YYP3_9PROT</name>
<accession>A0A8J2YYP3</accession>
<dbReference type="EMBL" id="BMJQ01000012">
    <property type="protein sequence ID" value="GGF33264.1"/>
    <property type="molecule type" value="Genomic_DNA"/>
</dbReference>
<dbReference type="Proteomes" id="UP000646365">
    <property type="component" value="Unassembled WGS sequence"/>
</dbReference>
<protein>
    <submittedName>
        <fullName evidence="2">Uncharacterized protein</fullName>
    </submittedName>
</protein>